<keyword evidence="1" id="KW-0472">Membrane</keyword>
<feature type="transmembrane region" description="Helical" evidence="1">
    <location>
        <begin position="7"/>
        <end position="29"/>
    </location>
</feature>
<proteinExistence type="predicted"/>
<evidence type="ECO:0000256" key="1">
    <source>
        <dbReference type="SAM" id="Phobius"/>
    </source>
</evidence>
<name>A0A0B6YUH2_9EUPU</name>
<protein>
    <submittedName>
        <fullName evidence="2">Uncharacterized protein</fullName>
    </submittedName>
</protein>
<keyword evidence="1" id="KW-1133">Transmembrane helix</keyword>
<evidence type="ECO:0000313" key="2">
    <source>
        <dbReference type="EMBL" id="CEK59140.1"/>
    </source>
</evidence>
<dbReference type="EMBL" id="HACG01012275">
    <property type="protein sequence ID" value="CEK59140.1"/>
    <property type="molecule type" value="Transcribed_RNA"/>
</dbReference>
<feature type="transmembrane region" description="Helical" evidence="1">
    <location>
        <begin position="155"/>
        <end position="176"/>
    </location>
</feature>
<feature type="transmembrane region" description="Helical" evidence="1">
    <location>
        <begin position="49"/>
        <end position="72"/>
    </location>
</feature>
<feature type="transmembrane region" description="Helical" evidence="1">
    <location>
        <begin position="124"/>
        <end position="143"/>
    </location>
</feature>
<feature type="transmembrane region" description="Helical" evidence="1">
    <location>
        <begin position="84"/>
        <end position="104"/>
    </location>
</feature>
<accession>A0A0B6YUH2</accession>
<dbReference type="AlphaFoldDB" id="A0A0B6YUH2"/>
<gene>
    <name evidence="2" type="primary">ORF35296</name>
</gene>
<keyword evidence="1" id="KW-0812">Transmembrane</keyword>
<reference evidence="2" key="1">
    <citation type="submission" date="2014-12" db="EMBL/GenBank/DDBJ databases">
        <title>Insight into the proteome of Arion vulgaris.</title>
        <authorList>
            <person name="Aradska J."/>
            <person name="Bulat T."/>
            <person name="Smidak R."/>
            <person name="Sarate P."/>
            <person name="Gangsoo J."/>
            <person name="Sialana F."/>
            <person name="Bilban M."/>
            <person name="Lubec G."/>
        </authorList>
    </citation>
    <scope>NUCLEOTIDE SEQUENCE</scope>
    <source>
        <tissue evidence="2">Skin</tissue>
    </source>
</reference>
<sequence>MSARCCRIFFLIVSLIVNALDFISDWLFYVSAEKVEKGLVYGPVDPHQVTALLVFSIVGSVGFVVEIAIFIFELRKGEDHHGDLLLDLVSAIIIWVEDIPQVVISFSIALCREEAVSIFQLTKAGLVLVGVIIHIIATIVRFCRNFESKKQICGVRLCLMLGIFTEGAFAAAIFYLTQTEPDGNGQPSFRVPTTIMDEHLSDSRYLTDVSTFLHNSDLFDSWYLDTNKKDASINWLRLFSLDRLKDENHLSFKLNYEHVGIQMINMALWIATSLQSTSAIKWSLSECYSINHQTAEVAFLSNTTCTDSSFVNNNTETFFIDFRFEEPDKGFFYRKRMFGEVFFNVKVLKDGICSDGNFEDPHRNGATLFYPLSFHYFRVDPLQSANDVKHLYVDSSNVTRFYRKNSEDMTDVAQIWKTGWSECSSTGSVSPVWDRDMQMRCN</sequence>
<organism evidence="2">
    <name type="scientific">Arion vulgaris</name>
    <dbReference type="NCBI Taxonomy" id="1028688"/>
    <lineage>
        <taxon>Eukaryota</taxon>
        <taxon>Metazoa</taxon>
        <taxon>Spiralia</taxon>
        <taxon>Lophotrochozoa</taxon>
        <taxon>Mollusca</taxon>
        <taxon>Gastropoda</taxon>
        <taxon>Heterobranchia</taxon>
        <taxon>Euthyneura</taxon>
        <taxon>Panpulmonata</taxon>
        <taxon>Eupulmonata</taxon>
        <taxon>Stylommatophora</taxon>
        <taxon>Helicina</taxon>
        <taxon>Arionoidea</taxon>
        <taxon>Arionidae</taxon>
        <taxon>Arion</taxon>
    </lineage>
</organism>